<gene>
    <name evidence="2" type="ORF">RJJ65_39085</name>
</gene>
<evidence type="ECO:0000256" key="1">
    <source>
        <dbReference type="SAM" id="Phobius"/>
    </source>
</evidence>
<dbReference type="Proteomes" id="UP001268610">
    <property type="component" value="Unassembled WGS sequence"/>
</dbReference>
<keyword evidence="1" id="KW-0812">Transmembrane</keyword>
<dbReference type="GO" id="GO:0042910">
    <property type="term" value="F:xenobiotic transmembrane transporter activity"/>
    <property type="evidence" value="ECO:0007669"/>
    <property type="project" value="TreeGrafter"/>
</dbReference>
<dbReference type="Gene3D" id="3.30.70.1320">
    <property type="entry name" value="Multidrug efflux transporter AcrB pore domain like"/>
    <property type="match status" value="1"/>
</dbReference>
<accession>A0AAJ2GZA3</accession>
<evidence type="ECO:0000313" key="3">
    <source>
        <dbReference type="Proteomes" id="UP001268610"/>
    </source>
</evidence>
<protein>
    <submittedName>
        <fullName evidence="2">Efflux RND transporter permease subunit</fullName>
    </submittedName>
</protein>
<dbReference type="GO" id="GO:0005886">
    <property type="term" value="C:plasma membrane"/>
    <property type="evidence" value="ECO:0007669"/>
    <property type="project" value="TreeGrafter"/>
</dbReference>
<dbReference type="SUPFAM" id="SSF82866">
    <property type="entry name" value="Multidrug efflux transporter AcrB transmembrane domain"/>
    <property type="match status" value="1"/>
</dbReference>
<feature type="non-terminal residue" evidence="2">
    <location>
        <position position="129"/>
    </location>
</feature>
<sequence length="129" mass="13563">GAEDYQVATALNGHPGSGISVNLATGANALSVANDIRAEVSKLEQQLPTGLKIAYPRDTTPFVTASIKGVVKTLIEAIILVVIVMFLFLQNWRATIIPAIAVPVVLLGTFGILSVLGFSINTLTLFAMV</sequence>
<dbReference type="Pfam" id="PF00873">
    <property type="entry name" value="ACR_tran"/>
    <property type="match status" value="1"/>
</dbReference>
<dbReference type="PRINTS" id="PR00702">
    <property type="entry name" value="ACRIFLAVINRP"/>
</dbReference>
<feature type="non-terminal residue" evidence="2">
    <location>
        <position position="1"/>
    </location>
</feature>
<dbReference type="AlphaFoldDB" id="A0AAJ2GZA3"/>
<name>A0AAJ2GZA3_9HYPH</name>
<feature type="transmembrane region" description="Helical" evidence="1">
    <location>
        <begin position="96"/>
        <end position="120"/>
    </location>
</feature>
<keyword evidence="1" id="KW-1133">Transmembrane helix</keyword>
<feature type="transmembrane region" description="Helical" evidence="1">
    <location>
        <begin position="70"/>
        <end position="89"/>
    </location>
</feature>
<dbReference type="Gene3D" id="1.20.1640.10">
    <property type="entry name" value="Multidrug efflux transporter AcrB transmembrane domain"/>
    <property type="match status" value="1"/>
</dbReference>
<evidence type="ECO:0000313" key="2">
    <source>
        <dbReference type="EMBL" id="MDR9778550.1"/>
    </source>
</evidence>
<dbReference type="EMBL" id="JAVLSF010000937">
    <property type="protein sequence ID" value="MDR9778550.1"/>
    <property type="molecule type" value="Genomic_DNA"/>
</dbReference>
<dbReference type="PANTHER" id="PTHR32063:SF32">
    <property type="entry name" value="AMINOGLYCOSIDE EFFLUX PUMP-RELATED"/>
    <property type="match status" value="1"/>
</dbReference>
<dbReference type="InterPro" id="IPR001036">
    <property type="entry name" value="Acrflvin-R"/>
</dbReference>
<reference evidence="2" key="1">
    <citation type="submission" date="2023-04" db="EMBL/GenBank/DDBJ databases">
        <title>Genomic characterization of faba bean (Vicia faba) microsymbionts in Mexican soils.</title>
        <authorList>
            <person name="Rivera Orduna F.N."/>
            <person name="Guevara-Luna J."/>
            <person name="Yan J."/>
            <person name="Arroyo-Herrera I."/>
            <person name="Li Y."/>
            <person name="Vasquez-Murrieta M.S."/>
            <person name="Wang E.T."/>
        </authorList>
    </citation>
    <scope>NUCLEOTIDE SEQUENCE</scope>
    <source>
        <strain evidence="2">CH26</strain>
    </source>
</reference>
<organism evidence="2 3">
    <name type="scientific">Rhizobium hidalgonense</name>
    <dbReference type="NCBI Taxonomy" id="1538159"/>
    <lineage>
        <taxon>Bacteria</taxon>
        <taxon>Pseudomonadati</taxon>
        <taxon>Pseudomonadota</taxon>
        <taxon>Alphaproteobacteria</taxon>
        <taxon>Hyphomicrobiales</taxon>
        <taxon>Rhizobiaceae</taxon>
        <taxon>Rhizobium/Agrobacterium group</taxon>
        <taxon>Rhizobium</taxon>
    </lineage>
</organism>
<dbReference type="PANTHER" id="PTHR32063">
    <property type="match status" value="1"/>
</dbReference>
<dbReference type="RefSeq" id="WP_310866584.1">
    <property type="nucleotide sequence ID" value="NZ_JAVLSF010000937.1"/>
</dbReference>
<proteinExistence type="predicted"/>
<comment type="caution">
    <text evidence="2">The sequence shown here is derived from an EMBL/GenBank/DDBJ whole genome shotgun (WGS) entry which is preliminary data.</text>
</comment>
<keyword evidence="1" id="KW-0472">Membrane</keyword>